<dbReference type="SFLD" id="SFLDF00274">
    <property type="entry name" value="ribosomal_protein_S12_methylth"/>
    <property type="match status" value="1"/>
</dbReference>
<dbReference type="Pfam" id="PF00919">
    <property type="entry name" value="UPF0004"/>
    <property type="match status" value="1"/>
</dbReference>
<dbReference type="GO" id="GO:0046872">
    <property type="term" value="F:metal ion binding"/>
    <property type="evidence" value="ECO:0007669"/>
    <property type="project" value="UniProtKB-KW"/>
</dbReference>
<dbReference type="PANTHER" id="PTHR43837:SF1">
    <property type="entry name" value="RIBOSOMAL PROTEIN US12 METHYLTHIOTRANSFERASE RIMO"/>
    <property type="match status" value="1"/>
</dbReference>
<dbReference type="InterPro" id="IPR005840">
    <property type="entry name" value="Ribosomal_uS12_MeSTrfase_RimO"/>
</dbReference>
<dbReference type="RefSeq" id="WP_092211727.1">
    <property type="nucleotide sequence ID" value="NZ_FMUX01000011.1"/>
</dbReference>
<dbReference type="InterPro" id="IPR007197">
    <property type="entry name" value="rSAM"/>
</dbReference>
<evidence type="ECO:0000256" key="1">
    <source>
        <dbReference type="ARBA" id="ARBA00022485"/>
    </source>
</evidence>
<protein>
    <recommendedName>
        <fullName evidence="8">Ribosomal protein uS12 methylthiotransferase RimO</fullName>
        <shortName evidence="8">uS12 MTTase</shortName>
        <shortName evidence="8">uS12 methylthiotransferase</shortName>
        <ecNumber evidence="8">2.8.4.4</ecNumber>
    </recommendedName>
    <alternativeName>
        <fullName evidence="8">Ribosomal protein uS12 (aspartate-C(3))-methylthiotransferase</fullName>
    </alternativeName>
    <alternativeName>
        <fullName evidence="8">Ribosome maturation factor RimO</fullName>
    </alternativeName>
</protein>
<comment type="similarity">
    <text evidence="8">Belongs to the methylthiotransferase family. RimO subfamily.</text>
</comment>
<dbReference type="InterPro" id="IPR012340">
    <property type="entry name" value="NA-bd_OB-fold"/>
</dbReference>
<dbReference type="PROSITE" id="PS51449">
    <property type="entry name" value="MTTASE_N"/>
    <property type="match status" value="1"/>
</dbReference>
<comment type="function">
    <text evidence="8">Catalyzes the methylthiolation of an aspartic acid residue of ribosomal protein uS12.</text>
</comment>
<keyword evidence="5 8" id="KW-0479">Metal-binding</keyword>
<dbReference type="SFLD" id="SFLDG01082">
    <property type="entry name" value="B12-binding_domain_containing"/>
    <property type="match status" value="1"/>
</dbReference>
<keyword evidence="2 8" id="KW-0963">Cytoplasm</keyword>
<dbReference type="NCBIfam" id="TIGR01125">
    <property type="entry name" value="30S ribosomal protein S12 methylthiotransferase RimO"/>
    <property type="match status" value="1"/>
</dbReference>
<dbReference type="Gene3D" id="3.40.50.12160">
    <property type="entry name" value="Methylthiotransferase, N-terminal domain"/>
    <property type="match status" value="1"/>
</dbReference>
<evidence type="ECO:0000256" key="5">
    <source>
        <dbReference type="ARBA" id="ARBA00022723"/>
    </source>
</evidence>
<feature type="binding site" evidence="8">
    <location>
        <position position="46"/>
    </location>
    <ligand>
        <name>[4Fe-4S] cluster</name>
        <dbReference type="ChEBI" id="CHEBI:49883"/>
        <label>1</label>
    </ligand>
</feature>
<evidence type="ECO:0000259" key="10">
    <source>
        <dbReference type="PROSITE" id="PS51449"/>
    </source>
</evidence>
<dbReference type="InterPro" id="IPR005839">
    <property type="entry name" value="Methylthiotransferase"/>
</dbReference>
<feature type="binding site" evidence="8">
    <location>
        <position position="80"/>
    </location>
    <ligand>
        <name>[4Fe-4S] cluster</name>
        <dbReference type="ChEBI" id="CHEBI:49883"/>
        <label>1</label>
    </ligand>
</feature>
<feature type="domain" description="MTTase N-terminal" evidence="10">
    <location>
        <begin position="1"/>
        <end position="117"/>
    </location>
</feature>
<dbReference type="EMBL" id="FMUX01000011">
    <property type="protein sequence ID" value="SCY55121.1"/>
    <property type="molecule type" value="Genomic_DNA"/>
</dbReference>
<dbReference type="GO" id="GO:0006400">
    <property type="term" value="P:tRNA modification"/>
    <property type="evidence" value="ECO:0007669"/>
    <property type="project" value="InterPro"/>
</dbReference>
<dbReference type="PANTHER" id="PTHR43837">
    <property type="entry name" value="RIBOSOMAL PROTEIN S12 METHYLTHIOTRANSFERASE RIMO"/>
    <property type="match status" value="1"/>
</dbReference>
<comment type="catalytic activity">
    <reaction evidence="8">
        <text>L-aspartate(89)-[ribosomal protein uS12]-hydrogen + (sulfur carrier)-SH + AH2 + 2 S-adenosyl-L-methionine = 3-methylsulfanyl-L-aspartate(89)-[ribosomal protein uS12]-hydrogen + (sulfur carrier)-H + 5'-deoxyadenosine + L-methionine + A + S-adenosyl-L-homocysteine + 2 H(+)</text>
        <dbReference type="Rhea" id="RHEA:37087"/>
        <dbReference type="Rhea" id="RHEA-COMP:10460"/>
        <dbReference type="Rhea" id="RHEA-COMP:10461"/>
        <dbReference type="Rhea" id="RHEA-COMP:14737"/>
        <dbReference type="Rhea" id="RHEA-COMP:14739"/>
        <dbReference type="ChEBI" id="CHEBI:13193"/>
        <dbReference type="ChEBI" id="CHEBI:15378"/>
        <dbReference type="ChEBI" id="CHEBI:17319"/>
        <dbReference type="ChEBI" id="CHEBI:17499"/>
        <dbReference type="ChEBI" id="CHEBI:29917"/>
        <dbReference type="ChEBI" id="CHEBI:29961"/>
        <dbReference type="ChEBI" id="CHEBI:57844"/>
        <dbReference type="ChEBI" id="CHEBI:57856"/>
        <dbReference type="ChEBI" id="CHEBI:59789"/>
        <dbReference type="ChEBI" id="CHEBI:64428"/>
        <dbReference type="ChEBI" id="CHEBI:73599"/>
        <dbReference type="EC" id="2.8.4.4"/>
    </reaction>
</comment>
<evidence type="ECO:0000259" key="11">
    <source>
        <dbReference type="PROSITE" id="PS51918"/>
    </source>
</evidence>
<keyword evidence="4 8" id="KW-0949">S-adenosyl-L-methionine</keyword>
<keyword evidence="12" id="KW-0687">Ribonucleoprotein</keyword>
<dbReference type="InterPro" id="IPR006638">
    <property type="entry name" value="Elp3/MiaA/NifB-like_rSAM"/>
</dbReference>
<dbReference type="Proteomes" id="UP000198870">
    <property type="component" value="Unassembled WGS sequence"/>
</dbReference>
<dbReference type="GO" id="GO:0005840">
    <property type="term" value="C:ribosome"/>
    <property type="evidence" value="ECO:0007669"/>
    <property type="project" value="UniProtKB-KW"/>
</dbReference>
<feature type="domain" description="Radical SAM core" evidence="11">
    <location>
        <begin position="146"/>
        <end position="376"/>
    </location>
</feature>
<feature type="binding site" evidence="8">
    <location>
        <position position="167"/>
    </location>
    <ligand>
        <name>[4Fe-4S] cluster</name>
        <dbReference type="ChEBI" id="CHEBI:49883"/>
        <label>2</label>
        <note>4Fe-4S-S-AdoMet</note>
    </ligand>
</feature>
<dbReference type="InterPro" id="IPR013848">
    <property type="entry name" value="Methylthiotransferase_N"/>
</dbReference>
<dbReference type="InterPro" id="IPR020612">
    <property type="entry name" value="Methylthiotransferase_CS"/>
</dbReference>
<gene>
    <name evidence="8" type="primary">rimO</name>
    <name evidence="12" type="ORF">SAMN05216233_111142</name>
</gene>
<reference evidence="12 13" key="1">
    <citation type="submission" date="2016-10" db="EMBL/GenBank/DDBJ databases">
        <authorList>
            <person name="de Groot N.N."/>
        </authorList>
    </citation>
    <scope>NUCLEOTIDE SEQUENCE [LARGE SCALE GENOMIC DNA]</scope>
    <source>
        <strain evidence="12 13">AA1</strain>
    </source>
</reference>
<evidence type="ECO:0000313" key="12">
    <source>
        <dbReference type="EMBL" id="SCY55121.1"/>
    </source>
</evidence>
<evidence type="ECO:0000313" key="13">
    <source>
        <dbReference type="Proteomes" id="UP000198870"/>
    </source>
</evidence>
<dbReference type="InterPro" id="IPR023404">
    <property type="entry name" value="rSAM_horseshoe"/>
</dbReference>
<dbReference type="SUPFAM" id="SSF102114">
    <property type="entry name" value="Radical SAM enzymes"/>
    <property type="match status" value="1"/>
</dbReference>
<dbReference type="AlphaFoldDB" id="A0A1G5GUN8"/>
<evidence type="ECO:0000256" key="3">
    <source>
        <dbReference type="ARBA" id="ARBA00022679"/>
    </source>
</evidence>
<keyword evidence="7 8" id="KW-0411">Iron-sulfur</keyword>
<dbReference type="InterPro" id="IPR038135">
    <property type="entry name" value="Methylthiotransferase_N_sf"/>
</dbReference>
<dbReference type="NCBIfam" id="TIGR00089">
    <property type="entry name" value="MiaB/RimO family radical SAM methylthiotransferase"/>
    <property type="match status" value="1"/>
</dbReference>
<keyword evidence="12" id="KW-0689">Ribosomal protein</keyword>
<dbReference type="Gene3D" id="3.80.30.20">
    <property type="entry name" value="tm_1862 like domain"/>
    <property type="match status" value="1"/>
</dbReference>
<dbReference type="GO" id="GO:0005829">
    <property type="term" value="C:cytosol"/>
    <property type="evidence" value="ECO:0007669"/>
    <property type="project" value="TreeGrafter"/>
</dbReference>
<dbReference type="Pfam" id="PF04055">
    <property type="entry name" value="Radical_SAM"/>
    <property type="match status" value="1"/>
</dbReference>
<dbReference type="FunFam" id="3.80.30.20:FF:000001">
    <property type="entry name" value="tRNA-2-methylthio-N(6)-dimethylallyladenosine synthase 2"/>
    <property type="match status" value="1"/>
</dbReference>
<dbReference type="GO" id="GO:0051539">
    <property type="term" value="F:4 iron, 4 sulfur cluster binding"/>
    <property type="evidence" value="ECO:0007669"/>
    <property type="project" value="UniProtKB-UniRule"/>
</dbReference>
<proteinExistence type="inferred from homology"/>
<comment type="cofactor">
    <cofactor evidence="8">
        <name>[4Fe-4S] cluster</name>
        <dbReference type="ChEBI" id="CHEBI:49883"/>
    </cofactor>
    <text evidence="8">Binds 2 [4Fe-4S] clusters. One cluster is coordinated with 3 cysteines and an exchangeable S-adenosyl-L-methionine.</text>
</comment>
<evidence type="ECO:0000256" key="8">
    <source>
        <dbReference type="HAMAP-Rule" id="MF_01865"/>
    </source>
</evidence>
<dbReference type="EC" id="2.8.4.4" evidence="8"/>
<dbReference type="InterPro" id="IPR002792">
    <property type="entry name" value="TRAM_dom"/>
</dbReference>
<dbReference type="Gene3D" id="2.40.50.140">
    <property type="entry name" value="Nucleic acid-binding proteins"/>
    <property type="match status" value="1"/>
</dbReference>
<dbReference type="GO" id="GO:0103039">
    <property type="term" value="F:protein methylthiotransferase activity"/>
    <property type="evidence" value="ECO:0007669"/>
    <property type="project" value="UniProtKB-EC"/>
</dbReference>
<keyword evidence="1 8" id="KW-0004">4Fe-4S</keyword>
<dbReference type="SFLD" id="SFLDG01061">
    <property type="entry name" value="methylthiotransferase"/>
    <property type="match status" value="1"/>
</dbReference>
<feature type="binding site" evidence="8">
    <location>
        <position position="160"/>
    </location>
    <ligand>
        <name>[4Fe-4S] cluster</name>
        <dbReference type="ChEBI" id="CHEBI:49883"/>
        <label>2</label>
        <note>4Fe-4S-S-AdoMet</note>
    </ligand>
</feature>
<dbReference type="PROSITE" id="PS50926">
    <property type="entry name" value="TRAM"/>
    <property type="match status" value="1"/>
</dbReference>
<feature type="binding site" evidence="8">
    <location>
        <position position="10"/>
    </location>
    <ligand>
        <name>[4Fe-4S] cluster</name>
        <dbReference type="ChEBI" id="CHEBI:49883"/>
        <label>1</label>
    </ligand>
</feature>
<evidence type="ECO:0000256" key="7">
    <source>
        <dbReference type="ARBA" id="ARBA00023014"/>
    </source>
</evidence>
<organism evidence="12 13">
    <name type="scientific">Desulfoluna spongiiphila</name>
    <dbReference type="NCBI Taxonomy" id="419481"/>
    <lineage>
        <taxon>Bacteria</taxon>
        <taxon>Pseudomonadati</taxon>
        <taxon>Thermodesulfobacteriota</taxon>
        <taxon>Desulfobacteria</taxon>
        <taxon>Desulfobacterales</taxon>
        <taxon>Desulfolunaceae</taxon>
        <taxon>Desulfoluna</taxon>
    </lineage>
</organism>
<dbReference type="GO" id="GO:0035599">
    <property type="term" value="F:aspartic acid methylthiotransferase activity"/>
    <property type="evidence" value="ECO:0007669"/>
    <property type="project" value="TreeGrafter"/>
</dbReference>
<dbReference type="InterPro" id="IPR058240">
    <property type="entry name" value="rSAM_sf"/>
</dbReference>
<evidence type="ECO:0000256" key="6">
    <source>
        <dbReference type="ARBA" id="ARBA00023004"/>
    </source>
</evidence>
<dbReference type="Pfam" id="PF18693">
    <property type="entry name" value="TRAM_2"/>
    <property type="match status" value="1"/>
</dbReference>
<name>A0A1G5GUN8_9BACT</name>
<feature type="binding site" evidence="8">
    <location>
        <position position="164"/>
    </location>
    <ligand>
        <name>[4Fe-4S] cluster</name>
        <dbReference type="ChEBI" id="CHEBI:49883"/>
        <label>2</label>
        <note>4Fe-4S-S-AdoMet</note>
    </ligand>
</feature>
<keyword evidence="6 8" id="KW-0408">Iron</keyword>
<accession>A0A1G5GUN8</accession>
<comment type="subcellular location">
    <subcellularLocation>
        <location evidence="8">Cytoplasm</location>
    </subcellularLocation>
</comment>
<evidence type="ECO:0000256" key="4">
    <source>
        <dbReference type="ARBA" id="ARBA00022691"/>
    </source>
</evidence>
<keyword evidence="13" id="KW-1185">Reference proteome</keyword>
<keyword evidence="3 8" id="KW-0808">Transferase</keyword>
<sequence length="444" mass="48841">MNIYLVSLGCARNLVDSEVMLGHLTEARCTIIDSPEEADVIIINTCSFITSAVDESIDTILEMAEYKAKGTCRYLVVAGCLPQRFKEDAIPELPEVDLFIGTGGYERIAEEINRLMAVDGRVGKATCLFPDPNSTSPARTHSPRITTTGALAYLKIAEGCSRHCTYCIIPSLRGRYRSRSVADITAEAGRLLDAGVQELNLVAESTTDYGEDLGEPGKLAEVLEVLSDQAPGKWIRFLYAFPDTLDDATIKLAADKENVCAYFDIPIQHASDPIIKKMGRHYTQADLKALFTRLREEVPGVALRTTVIVGFPGETEEDFQSLLDFITEVEFDHLGVFTYSDSEEQASHALPGHVDEEIAQVRQDTIMAAQEEISARRNMARVGMVTKVLIEENPEEGVFIGRTFFQAPEVDGMTFVYGEGLTIGAFVDVRITDAIVYDLSGEVV</sequence>
<dbReference type="OrthoDB" id="9805215at2"/>
<dbReference type="SFLD" id="SFLDS00029">
    <property type="entry name" value="Radical_SAM"/>
    <property type="match status" value="1"/>
</dbReference>
<dbReference type="PROSITE" id="PS51918">
    <property type="entry name" value="RADICAL_SAM"/>
    <property type="match status" value="1"/>
</dbReference>
<feature type="domain" description="TRAM" evidence="9">
    <location>
        <begin position="379"/>
        <end position="444"/>
    </location>
</feature>
<evidence type="ECO:0000256" key="2">
    <source>
        <dbReference type="ARBA" id="ARBA00022490"/>
    </source>
</evidence>
<evidence type="ECO:0000259" key="9">
    <source>
        <dbReference type="PROSITE" id="PS50926"/>
    </source>
</evidence>
<dbReference type="PROSITE" id="PS01278">
    <property type="entry name" value="MTTASE_RADICAL"/>
    <property type="match status" value="1"/>
</dbReference>
<dbReference type="STRING" id="419481.SAMN05216233_111142"/>
<dbReference type="HAMAP" id="MF_01865">
    <property type="entry name" value="MTTase_RimO"/>
    <property type="match status" value="1"/>
</dbReference>
<dbReference type="SMART" id="SM00729">
    <property type="entry name" value="Elp3"/>
    <property type="match status" value="1"/>
</dbReference>
<dbReference type="CDD" id="cd01335">
    <property type="entry name" value="Radical_SAM"/>
    <property type="match status" value="1"/>
</dbReference>